<reference evidence="2" key="1">
    <citation type="submission" date="2020-10" db="EMBL/GenBank/DDBJ databases">
        <authorList>
            <person name="Gilroy R."/>
        </authorList>
    </citation>
    <scope>NUCLEOTIDE SEQUENCE</scope>
    <source>
        <strain evidence="2">B3-1481</strain>
    </source>
</reference>
<dbReference type="EMBL" id="JADILW010000110">
    <property type="protein sequence ID" value="MBO8480899.1"/>
    <property type="molecule type" value="Genomic_DNA"/>
</dbReference>
<comment type="caution">
    <text evidence="2">The sequence shown here is derived from an EMBL/GenBank/DDBJ whole genome shotgun (WGS) entry which is preliminary data.</text>
</comment>
<protein>
    <recommendedName>
        <fullName evidence="4">Exopolysaccharide biosynthesis protein YbjH</fullName>
    </recommendedName>
</protein>
<evidence type="ECO:0000256" key="1">
    <source>
        <dbReference type="SAM" id="SignalP"/>
    </source>
</evidence>
<keyword evidence="1" id="KW-0732">Signal</keyword>
<organism evidence="2 3">
    <name type="scientific">Candidatus Cryptobacteroides avistercoris</name>
    <dbReference type="NCBI Taxonomy" id="2840758"/>
    <lineage>
        <taxon>Bacteria</taxon>
        <taxon>Pseudomonadati</taxon>
        <taxon>Bacteroidota</taxon>
        <taxon>Bacteroidia</taxon>
        <taxon>Bacteroidales</taxon>
        <taxon>Candidatus Cryptobacteroides</taxon>
    </lineage>
</organism>
<feature type="chain" id="PRO_5038846716" description="Exopolysaccharide biosynthesis protein YbjH" evidence="1">
    <location>
        <begin position="23"/>
        <end position="394"/>
    </location>
</feature>
<reference evidence="2" key="2">
    <citation type="journal article" date="2021" name="PeerJ">
        <title>Extensive microbial diversity within the chicken gut microbiome revealed by metagenomics and culture.</title>
        <authorList>
            <person name="Gilroy R."/>
            <person name="Ravi A."/>
            <person name="Getino M."/>
            <person name="Pursley I."/>
            <person name="Horton D.L."/>
            <person name="Alikhan N.F."/>
            <person name="Baker D."/>
            <person name="Gharbi K."/>
            <person name="Hall N."/>
            <person name="Watson M."/>
            <person name="Adriaenssens E.M."/>
            <person name="Foster-Nyarko E."/>
            <person name="Jarju S."/>
            <person name="Secka A."/>
            <person name="Antonio M."/>
            <person name="Oren A."/>
            <person name="Chaudhuri R.R."/>
            <person name="La Ragione R."/>
            <person name="Hildebrand F."/>
            <person name="Pallen M.J."/>
        </authorList>
    </citation>
    <scope>NUCLEOTIDE SEQUENCE</scope>
    <source>
        <strain evidence="2">B3-1481</strain>
    </source>
</reference>
<sequence length="394" mass="45961">MNTRRLHIVLALAFAVQLTAHAGQGTPVDSTAAQFAEAGFLNVRAAETDDFRAFSLETDYYKLPFEGLAAVREMVERDSTDMRLVKIVATSYDVPELTMTYNPRNGQWRSTKRLDESWDLLRRQEKLNSNFGKVNIVVYPQVSLMNLIITQVYQSLWQLSPALEVSLWPGMKFTYQLQIPVYNDGYGALEDKVHPGFFTLSQRFRDPWNLNVLGKLTAGVFSNSTYGLALEMAYYFPNERFWLDTQLGLLGNSYWEGFIFHYDPRLFFRWNLAVNYYWPEQNTQFSLRAQRFLVGDYGVKYEMIRHFRRASVGLYAEKSLGAPLNVGFRFQVALPLFRQKRHGWWPKLTTSGQMGMAYNANNERYYYNEYRTEASDNILSKNYYNPYFIDSKLK</sequence>
<dbReference type="Proteomes" id="UP000823769">
    <property type="component" value="Unassembled WGS sequence"/>
</dbReference>
<evidence type="ECO:0000313" key="2">
    <source>
        <dbReference type="EMBL" id="MBO8480899.1"/>
    </source>
</evidence>
<evidence type="ECO:0008006" key="4">
    <source>
        <dbReference type="Google" id="ProtNLM"/>
    </source>
</evidence>
<feature type="signal peptide" evidence="1">
    <location>
        <begin position="1"/>
        <end position="22"/>
    </location>
</feature>
<gene>
    <name evidence="2" type="ORF">IAB76_07350</name>
</gene>
<accession>A0A9D9IXP8</accession>
<proteinExistence type="predicted"/>
<dbReference type="AlphaFoldDB" id="A0A9D9IXP8"/>
<evidence type="ECO:0000313" key="3">
    <source>
        <dbReference type="Proteomes" id="UP000823769"/>
    </source>
</evidence>
<name>A0A9D9IXP8_9BACT</name>